<evidence type="ECO:0000259" key="2">
    <source>
        <dbReference type="Pfam" id="PF09937"/>
    </source>
</evidence>
<evidence type="ECO:0000256" key="1">
    <source>
        <dbReference type="SAM" id="MobiDB-lite"/>
    </source>
</evidence>
<feature type="non-terminal residue" evidence="3">
    <location>
        <position position="331"/>
    </location>
</feature>
<dbReference type="OrthoDB" id="237820at2"/>
<organism evidence="3 4">
    <name type="scientific">Pseudacidovorax intermedius</name>
    <dbReference type="NCBI Taxonomy" id="433924"/>
    <lineage>
        <taxon>Bacteria</taxon>
        <taxon>Pseudomonadati</taxon>
        <taxon>Pseudomonadota</taxon>
        <taxon>Betaproteobacteria</taxon>
        <taxon>Burkholderiales</taxon>
        <taxon>Comamonadaceae</taxon>
        <taxon>Pseudacidovorax</taxon>
    </lineage>
</organism>
<feature type="region of interest" description="Disordered" evidence="1">
    <location>
        <begin position="141"/>
        <end position="164"/>
    </location>
</feature>
<dbReference type="AlphaFoldDB" id="A0A147GTA3"/>
<comment type="caution">
    <text evidence="3">The sequence shown here is derived from an EMBL/GenBank/DDBJ whole genome shotgun (WGS) entry which is preliminary data.</text>
</comment>
<dbReference type="EMBL" id="LDSL01000080">
    <property type="protein sequence ID" value="KTT20565.1"/>
    <property type="molecule type" value="Genomic_DNA"/>
</dbReference>
<sequence>MARTSLPQCAGLLTHPFQIGGERRLGAAVTVAFSLRQPHELRAQAELWPALAPWLPDIGALDAGLPKPGGEWLLAGTSHAPGAQPMAGWQAAVALGRSRKTLQLHGPRTAAAGPGATAATAQPVRSVPVRWPLAWGGPEVAENPQGCGSRAAADAGAQGPQVELPAHPWRGPDLSCVPAGTLPLPLTHPARQPRGGLVTPDYLDTAFPGHPAGTDRDGFRLAPLDQRIDTPWTGDEAFMLTHWHPDHPRLAGRLPGLRAVLHVGGEEDAEAGDGGLRPVPLALSTVWFFPDLLTGVLVFHGDVPVTQLDGADVQRQIVGLEALGAPARPVA</sequence>
<protein>
    <recommendedName>
        <fullName evidence="2">DUF2169 domain-containing protein</fullName>
    </recommendedName>
</protein>
<accession>A0A147GTA3</accession>
<name>A0A147GTA3_9BURK</name>
<keyword evidence="4" id="KW-1185">Reference proteome</keyword>
<dbReference type="InterPro" id="IPR018683">
    <property type="entry name" value="DUF2169"/>
</dbReference>
<proteinExistence type="predicted"/>
<feature type="domain" description="DUF2169" evidence="2">
    <location>
        <begin position="21"/>
        <end position="300"/>
    </location>
</feature>
<evidence type="ECO:0000313" key="4">
    <source>
        <dbReference type="Proteomes" id="UP000072741"/>
    </source>
</evidence>
<gene>
    <name evidence="3" type="ORF">NS331_13715</name>
</gene>
<dbReference type="Proteomes" id="UP000072741">
    <property type="component" value="Unassembled WGS sequence"/>
</dbReference>
<reference evidence="3 4" key="1">
    <citation type="journal article" date="2016" name="Front. Microbiol.">
        <title>Genomic Resource of Rice Seed Associated Bacteria.</title>
        <authorList>
            <person name="Midha S."/>
            <person name="Bansal K."/>
            <person name="Sharma S."/>
            <person name="Kumar N."/>
            <person name="Patil P.P."/>
            <person name="Chaudhry V."/>
            <person name="Patil P.B."/>
        </authorList>
    </citation>
    <scope>NUCLEOTIDE SEQUENCE [LARGE SCALE GENOMIC DNA]</scope>
    <source>
        <strain evidence="3 4">NS331</strain>
    </source>
</reference>
<evidence type="ECO:0000313" key="3">
    <source>
        <dbReference type="EMBL" id="KTT20565.1"/>
    </source>
</evidence>
<dbReference type="RefSeq" id="WP_153012845.1">
    <property type="nucleotide sequence ID" value="NZ_LDSL01000080.1"/>
</dbReference>
<dbReference type="Pfam" id="PF09937">
    <property type="entry name" value="DUF2169"/>
    <property type="match status" value="1"/>
</dbReference>